<feature type="transmembrane region" description="Helical" evidence="5">
    <location>
        <begin position="391"/>
        <end position="413"/>
    </location>
</feature>
<dbReference type="Gene3D" id="1.20.1250.20">
    <property type="entry name" value="MFS general substrate transporter like domains"/>
    <property type="match status" value="1"/>
</dbReference>
<feature type="transmembrane region" description="Helical" evidence="5">
    <location>
        <begin position="419"/>
        <end position="440"/>
    </location>
</feature>
<dbReference type="InterPro" id="IPR011701">
    <property type="entry name" value="MFS"/>
</dbReference>
<proteinExistence type="predicted"/>
<evidence type="ECO:0000256" key="5">
    <source>
        <dbReference type="SAM" id="Phobius"/>
    </source>
</evidence>
<dbReference type="Pfam" id="PF07690">
    <property type="entry name" value="MFS_1"/>
    <property type="match status" value="1"/>
</dbReference>
<keyword evidence="3 5" id="KW-1133">Transmembrane helix</keyword>
<organism evidence="7 8">
    <name type="scientific">Aulographum hederae CBS 113979</name>
    <dbReference type="NCBI Taxonomy" id="1176131"/>
    <lineage>
        <taxon>Eukaryota</taxon>
        <taxon>Fungi</taxon>
        <taxon>Dikarya</taxon>
        <taxon>Ascomycota</taxon>
        <taxon>Pezizomycotina</taxon>
        <taxon>Dothideomycetes</taxon>
        <taxon>Pleosporomycetidae</taxon>
        <taxon>Aulographales</taxon>
        <taxon>Aulographaceae</taxon>
    </lineage>
</organism>
<dbReference type="InterPro" id="IPR036259">
    <property type="entry name" value="MFS_trans_sf"/>
</dbReference>
<dbReference type="PANTHER" id="PTHR23502">
    <property type="entry name" value="MAJOR FACILITATOR SUPERFAMILY"/>
    <property type="match status" value="1"/>
</dbReference>
<feature type="domain" description="Major facilitator superfamily (MFS) profile" evidence="6">
    <location>
        <begin position="17"/>
        <end position="447"/>
    </location>
</feature>
<dbReference type="OrthoDB" id="3936150at2759"/>
<feature type="transmembrane region" description="Helical" evidence="5">
    <location>
        <begin position="357"/>
        <end position="379"/>
    </location>
</feature>
<gene>
    <name evidence="7" type="ORF">K402DRAFT_348264</name>
</gene>
<evidence type="ECO:0000259" key="6">
    <source>
        <dbReference type="PROSITE" id="PS50850"/>
    </source>
</evidence>
<dbReference type="EMBL" id="ML977142">
    <property type="protein sequence ID" value="KAF1990291.1"/>
    <property type="molecule type" value="Genomic_DNA"/>
</dbReference>
<evidence type="ECO:0000256" key="2">
    <source>
        <dbReference type="ARBA" id="ARBA00022692"/>
    </source>
</evidence>
<name>A0A6G1HAQ5_9PEZI</name>
<dbReference type="GO" id="GO:0015606">
    <property type="term" value="F:spermidine transmembrane transporter activity"/>
    <property type="evidence" value="ECO:0007669"/>
    <property type="project" value="TreeGrafter"/>
</dbReference>
<keyword evidence="2 5" id="KW-0812">Transmembrane</keyword>
<dbReference type="PROSITE" id="PS50850">
    <property type="entry name" value="MFS"/>
    <property type="match status" value="1"/>
</dbReference>
<feature type="transmembrane region" description="Helical" evidence="5">
    <location>
        <begin position="326"/>
        <end position="345"/>
    </location>
</feature>
<feature type="transmembrane region" description="Helical" evidence="5">
    <location>
        <begin position="86"/>
        <end position="104"/>
    </location>
</feature>
<protein>
    <submittedName>
        <fullName evidence="7">MFS multidrug transporter-like protein</fullName>
    </submittedName>
</protein>
<reference evidence="7" key="1">
    <citation type="journal article" date="2020" name="Stud. Mycol.">
        <title>101 Dothideomycetes genomes: a test case for predicting lifestyles and emergence of pathogens.</title>
        <authorList>
            <person name="Haridas S."/>
            <person name="Albert R."/>
            <person name="Binder M."/>
            <person name="Bloem J."/>
            <person name="Labutti K."/>
            <person name="Salamov A."/>
            <person name="Andreopoulos B."/>
            <person name="Baker S."/>
            <person name="Barry K."/>
            <person name="Bills G."/>
            <person name="Bluhm B."/>
            <person name="Cannon C."/>
            <person name="Castanera R."/>
            <person name="Culley D."/>
            <person name="Daum C."/>
            <person name="Ezra D."/>
            <person name="Gonzalez J."/>
            <person name="Henrissat B."/>
            <person name="Kuo A."/>
            <person name="Liang C."/>
            <person name="Lipzen A."/>
            <person name="Lutzoni F."/>
            <person name="Magnuson J."/>
            <person name="Mondo S."/>
            <person name="Nolan M."/>
            <person name="Ohm R."/>
            <person name="Pangilinan J."/>
            <person name="Park H.-J."/>
            <person name="Ramirez L."/>
            <person name="Alfaro M."/>
            <person name="Sun H."/>
            <person name="Tritt A."/>
            <person name="Yoshinaga Y."/>
            <person name="Zwiers L.-H."/>
            <person name="Turgeon B."/>
            <person name="Goodwin S."/>
            <person name="Spatafora J."/>
            <person name="Crous P."/>
            <person name="Grigoriev I."/>
        </authorList>
    </citation>
    <scope>NUCLEOTIDE SEQUENCE</scope>
    <source>
        <strain evidence="7">CBS 113979</strain>
    </source>
</reference>
<evidence type="ECO:0000256" key="1">
    <source>
        <dbReference type="ARBA" id="ARBA00004141"/>
    </source>
</evidence>
<dbReference type="GO" id="GO:0005886">
    <property type="term" value="C:plasma membrane"/>
    <property type="evidence" value="ECO:0007669"/>
    <property type="project" value="TreeGrafter"/>
</dbReference>
<dbReference type="SUPFAM" id="SSF103473">
    <property type="entry name" value="MFS general substrate transporter"/>
    <property type="match status" value="1"/>
</dbReference>
<dbReference type="PANTHER" id="PTHR23502:SF38">
    <property type="entry name" value="POLYAMINE TRANSPORTER 4"/>
    <property type="match status" value="1"/>
</dbReference>
<feature type="transmembrane region" description="Helical" evidence="5">
    <location>
        <begin position="110"/>
        <end position="133"/>
    </location>
</feature>
<sequence length="474" mass="51895">MMAPDDPDSPMNWPLYRRIYASMAAFFFAWIVTFTATSYTAAIPDITTEFNVTVPVAVLGLALYLFGVFFAPIITPHLSESFGRSLVYLISLPISSLFIIGVGFSNTFASLAVCRFFAGLFAGPSVVLIEGTFADIWSAETTNTYYSFLGFAQYLGAACGPLILNFIVPATSWRWTQYVPLMFTLAALLFGIGIPETYQREILRRRARRHNKPIQLAPAGSGETMKERVQVTVLDPLNMLVTEPLVIGVTLYLGLNFAVVFQWFITVPVVLSSVYDFRPQQIGLAFISAIVGGVCAVVTSIAFETVSNGVLRKRYGNGMVPIEHRLYPAMVGSFAIVASLFWVGWTADPMVSSYVPITGTGFYVYGNLCVLISLIPYIFDAYPPPGTLAALTLMACFRLACAGVVPLVVFYMFNNLTGAWALSTFGFISAPFILLPFAMFKFGPALRARSKFSNAGAMATGWKKEHEEGAEMTA</sequence>
<evidence type="ECO:0000313" key="7">
    <source>
        <dbReference type="EMBL" id="KAF1990291.1"/>
    </source>
</evidence>
<comment type="subcellular location">
    <subcellularLocation>
        <location evidence="1">Membrane</location>
        <topology evidence="1">Multi-pass membrane protein</topology>
    </subcellularLocation>
</comment>
<feature type="transmembrane region" description="Helical" evidence="5">
    <location>
        <begin position="54"/>
        <end position="74"/>
    </location>
</feature>
<keyword evidence="4 5" id="KW-0472">Membrane</keyword>
<feature type="transmembrane region" description="Helical" evidence="5">
    <location>
        <begin position="245"/>
        <end position="265"/>
    </location>
</feature>
<feature type="transmembrane region" description="Helical" evidence="5">
    <location>
        <begin position="285"/>
        <end position="306"/>
    </location>
</feature>
<feature type="transmembrane region" description="Helical" evidence="5">
    <location>
        <begin position="145"/>
        <end position="167"/>
    </location>
</feature>
<accession>A0A6G1HAQ5</accession>
<dbReference type="InterPro" id="IPR020846">
    <property type="entry name" value="MFS_dom"/>
</dbReference>
<evidence type="ECO:0000313" key="8">
    <source>
        <dbReference type="Proteomes" id="UP000800041"/>
    </source>
</evidence>
<feature type="transmembrane region" description="Helical" evidence="5">
    <location>
        <begin position="179"/>
        <end position="198"/>
    </location>
</feature>
<dbReference type="AlphaFoldDB" id="A0A6G1HAQ5"/>
<keyword evidence="8" id="KW-1185">Reference proteome</keyword>
<feature type="transmembrane region" description="Helical" evidence="5">
    <location>
        <begin position="20"/>
        <end position="42"/>
    </location>
</feature>
<dbReference type="GO" id="GO:0000297">
    <property type="term" value="F:spermine transmembrane transporter activity"/>
    <property type="evidence" value="ECO:0007669"/>
    <property type="project" value="TreeGrafter"/>
</dbReference>
<evidence type="ECO:0000256" key="4">
    <source>
        <dbReference type="ARBA" id="ARBA00023136"/>
    </source>
</evidence>
<evidence type="ECO:0000256" key="3">
    <source>
        <dbReference type="ARBA" id="ARBA00022989"/>
    </source>
</evidence>
<dbReference type="Proteomes" id="UP000800041">
    <property type="component" value="Unassembled WGS sequence"/>
</dbReference>